<feature type="transmembrane region" description="Helical" evidence="2">
    <location>
        <begin position="138"/>
        <end position="159"/>
    </location>
</feature>
<feature type="transmembrane region" description="Helical" evidence="2">
    <location>
        <begin position="55"/>
        <end position="77"/>
    </location>
</feature>
<dbReference type="GO" id="GO:0090482">
    <property type="term" value="F:vitamin transmembrane transporter activity"/>
    <property type="evidence" value="ECO:0007669"/>
    <property type="project" value="InterPro"/>
</dbReference>
<dbReference type="Proteomes" id="UP000886520">
    <property type="component" value="Chromosome 11"/>
</dbReference>
<evidence type="ECO:0000313" key="3">
    <source>
        <dbReference type="EMBL" id="KAI5073365.1"/>
    </source>
</evidence>
<keyword evidence="2" id="KW-1133">Transmembrane helix</keyword>
<evidence type="ECO:0000256" key="2">
    <source>
        <dbReference type="SAM" id="Phobius"/>
    </source>
</evidence>
<feature type="transmembrane region" description="Helical" evidence="2">
    <location>
        <begin position="171"/>
        <end position="189"/>
    </location>
</feature>
<keyword evidence="4" id="KW-1185">Reference proteome</keyword>
<sequence length="261" mass="28500">MQAAATCVISFMLPKADDEDQKQQLMLNPFSKIQGFWSLVKATWMDKRLQLLSTWWAFALAGFELSLNYSTTLFAAIDSASTYNGQVLAIGTALAVVMALTSVYLKKPLARLGGFVYIAGAIIYGVQCFGLAYTRTLWVAYVLFIIMLGVEKLLLCFLFAQCGSLVKNDKYALMFSLNCGLAQAAQAGIQAFIEIGKADIFAQYVVLGSFFMVIGILFSVPYGMMCFKSATLEIASQVDSGPKPIEVDPAYQPLMANKAPV</sequence>
<feature type="transmembrane region" description="Helical" evidence="2">
    <location>
        <begin position="201"/>
        <end position="220"/>
    </location>
</feature>
<accession>A0A9D4USN8</accession>
<comment type="caution">
    <text evidence="3">The sequence shown here is derived from an EMBL/GenBank/DDBJ whole genome shotgun (WGS) entry which is preliminary data.</text>
</comment>
<evidence type="ECO:0000313" key="4">
    <source>
        <dbReference type="Proteomes" id="UP000886520"/>
    </source>
</evidence>
<feature type="transmembrane region" description="Helical" evidence="2">
    <location>
        <begin position="112"/>
        <end position="132"/>
    </location>
</feature>
<dbReference type="InterPro" id="IPR002666">
    <property type="entry name" value="Folate_carrier"/>
</dbReference>
<organism evidence="3 4">
    <name type="scientific">Adiantum capillus-veneris</name>
    <name type="common">Maidenhair fern</name>
    <dbReference type="NCBI Taxonomy" id="13818"/>
    <lineage>
        <taxon>Eukaryota</taxon>
        <taxon>Viridiplantae</taxon>
        <taxon>Streptophyta</taxon>
        <taxon>Embryophyta</taxon>
        <taxon>Tracheophyta</taxon>
        <taxon>Polypodiopsida</taxon>
        <taxon>Polypodiidae</taxon>
        <taxon>Polypodiales</taxon>
        <taxon>Pteridineae</taxon>
        <taxon>Pteridaceae</taxon>
        <taxon>Vittarioideae</taxon>
        <taxon>Adiantum</taxon>
    </lineage>
</organism>
<keyword evidence="2" id="KW-0812">Transmembrane</keyword>
<reference evidence="3" key="1">
    <citation type="submission" date="2021-01" db="EMBL/GenBank/DDBJ databases">
        <title>Adiantum capillus-veneris genome.</title>
        <authorList>
            <person name="Fang Y."/>
            <person name="Liao Q."/>
        </authorList>
    </citation>
    <scope>NUCLEOTIDE SEQUENCE</scope>
    <source>
        <strain evidence="3">H3</strain>
        <tissue evidence="3">Leaf</tissue>
    </source>
</reference>
<feature type="transmembrane region" description="Helical" evidence="2">
    <location>
        <begin position="83"/>
        <end position="105"/>
    </location>
</feature>
<dbReference type="AlphaFoldDB" id="A0A9D4USN8"/>
<gene>
    <name evidence="3" type="ORF">GOP47_0011378</name>
</gene>
<dbReference type="Pfam" id="PF01770">
    <property type="entry name" value="Folate_carrier"/>
    <property type="match status" value="1"/>
</dbReference>
<dbReference type="PANTHER" id="PTHR10686">
    <property type="entry name" value="FOLATE TRANSPORTER"/>
    <property type="match status" value="1"/>
</dbReference>
<protein>
    <submittedName>
        <fullName evidence="3">Uncharacterized protein</fullName>
    </submittedName>
</protein>
<proteinExistence type="inferred from homology"/>
<evidence type="ECO:0000256" key="1">
    <source>
        <dbReference type="ARBA" id="ARBA00005773"/>
    </source>
</evidence>
<name>A0A9D4USN8_ADICA</name>
<dbReference type="PANTHER" id="PTHR10686:SF18">
    <property type="entry name" value="IP11787P-RELATED"/>
    <property type="match status" value="1"/>
</dbReference>
<dbReference type="GO" id="GO:0005886">
    <property type="term" value="C:plasma membrane"/>
    <property type="evidence" value="ECO:0007669"/>
    <property type="project" value="TreeGrafter"/>
</dbReference>
<dbReference type="OrthoDB" id="1910514at2759"/>
<dbReference type="SUPFAM" id="SSF103473">
    <property type="entry name" value="MFS general substrate transporter"/>
    <property type="match status" value="1"/>
</dbReference>
<dbReference type="EMBL" id="JABFUD020000011">
    <property type="protein sequence ID" value="KAI5073365.1"/>
    <property type="molecule type" value="Genomic_DNA"/>
</dbReference>
<dbReference type="InterPro" id="IPR036259">
    <property type="entry name" value="MFS_trans_sf"/>
</dbReference>
<comment type="similarity">
    <text evidence="1">Belongs to the reduced folate carrier (RFC) transporter (TC 2.A.48) family.</text>
</comment>
<keyword evidence="2" id="KW-0472">Membrane</keyword>